<comment type="caution">
    <text evidence="2">The sequence shown here is derived from an EMBL/GenBank/DDBJ whole genome shotgun (WGS) entry which is preliminary data.</text>
</comment>
<evidence type="ECO:0000256" key="1">
    <source>
        <dbReference type="SAM" id="MobiDB-lite"/>
    </source>
</evidence>
<feature type="region of interest" description="Disordered" evidence="1">
    <location>
        <begin position="1"/>
        <end position="81"/>
    </location>
</feature>
<protein>
    <submittedName>
        <fullName evidence="2">Uncharacterized protein</fullName>
    </submittedName>
</protein>
<dbReference type="Proteomes" id="UP001255185">
    <property type="component" value="Unassembled WGS sequence"/>
</dbReference>
<organism evidence="2 3">
    <name type="scientific">Flavobacterium arsenatis</name>
    <dbReference type="NCBI Taxonomy" id="1484332"/>
    <lineage>
        <taxon>Bacteria</taxon>
        <taxon>Pseudomonadati</taxon>
        <taxon>Bacteroidota</taxon>
        <taxon>Flavobacteriia</taxon>
        <taxon>Flavobacteriales</taxon>
        <taxon>Flavobacteriaceae</taxon>
        <taxon>Flavobacterium</taxon>
    </lineage>
</organism>
<name>A0ABU1TPD8_9FLAO</name>
<accession>A0ABU1TPD8</accession>
<proteinExistence type="predicted"/>
<feature type="compositionally biased region" description="Basic and acidic residues" evidence="1">
    <location>
        <begin position="1"/>
        <end position="28"/>
    </location>
</feature>
<reference evidence="2 3" key="1">
    <citation type="submission" date="2023-07" db="EMBL/GenBank/DDBJ databases">
        <title>Sorghum-associated microbial communities from plants grown in Nebraska, USA.</title>
        <authorList>
            <person name="Schachtman D."/>
        </authorList>
    </citation>
    <scope>NUCLEOTIDE SEQUENCE [LARGE SCALE GENOMIC DNA]</scope>
    <source>
        <strain evidence="2 3">3773</strain>
    </source>
</reference>
<evidence type="ECO:0000313" key="2">
    <source>
        <dbReference type="EMBL" id="MDR6967728.1"/>
    </source>
</evidence>
<dbReference type="RefSeq" id="WP_310025991.1">
    <property type="nucleotide sequence ID" value="NZ_JAVDVI010000006.1"/>
</dbReference>
<keyword evidence="3" id="KW-1185">Reference proteome</keyword>
<sequence>MSTNEKKPDGRDVQAEGNEKEVITREDLTGINKTVTGEDRTEENRTERRFQEQHGNRKYKMHKNEPASKNQPRTNTGPGTV</sequence>
<dbReference type="EMBL" id="JAVDVI010000006">
    <property type="protein sequence ID" value="MDR6967728.1"/>
    <property type="molecule type" value="Genomic_DNA"/>
</dbReference>
<feature type="compositionally biased region" description="Basic and acidic residues" evidence="1">
    <location>
        <begin position="36"/>
        <end position="55"/>
    </location>
</feature>
<feature type="compositionally biased region" description="Polar residues" evidence="1">
    <location>
        <begin position="67"/>
        <end position="81"/>
    </location>
</feature>
<evidence type="ECO:0000313" key="3">
    <source>
        <dbReference type="Proteomes" id="UP001255185"/>
    </source>
</evidence>
<gene>
    <name evidence="2" type="ORF">J2X31_001740</name>
</gene>